<evidence type="ECO:0000313" key="10">
    <source>
        <dbReference type="Proteomes" id="UP000026961"/>
    </source>
</evidence>
<protein>
    <submittedName>
        <fullName evidence="9">Uncharacterized protein</fullName>
    </submittedName>
</protein>
<dbReference type="PANTHER" id="PTHR24089">
    <property type="entry name" value="SOLUTE CARRIER FAMILY 25"/>
    <property type="match status" value="1"/>
</dbReference>
<dbReference type="Proteomes" id="UP000026961">
    <property type="component" value="Chromosome 7"/>
</dbReference>
<dbReference type="STRING" id="40148.A0A0E0AIY1"/>
<reference evidence="9" key="1">
    <citation type="submission" date="2015-04" db="UniProtKB">
        <authorList>
            <consortium name="EnsemblPlants"/>
        </authorList>
    </citation>
    <scope>IDENTIFICATION</scope>
</reference>
<evidence type="ECO:0000256" key="8">
    <source>
        <dbReference type="SAM" id="MobiDB-lite"/>
    </source>
</evidence>
<reference evidence="9" key="2">
    <citation type="submission" date="2018-05" db="EMBL/GenBank/DDBJ databases">
        <title>OgluRS3 (Oryza glumaepatula Reference Sequence Version 3).</title>
        <authorList>
            <person name="Zhang J."/>
            <person name="Kudrna D."/>
            <person name="Lee S."/>
            <person name="Talag J."/>
            <person name="Welchert J."/>
            <person name="Wing R.A."/>
        </authorList>
    </citation>
    <scope>NUCLEOTIDE SEQUENCE [LARGE SCALE GENOMIC DNA]</scope>
</reference>
<dbReference type="InterPro" id="IPR018108">
    <property type="entry name" value="MCP_transmembrane"/>
</dbReference>
<dbReference type="GO" id="GO:0055085">
    <property type="term" value="P:transmembrane transport"/>
    <property type="evidence" value="ECO:0007669"/>
    <property type="project" value="InterPro"/>
</dbReference>
<dbReference type="GO" id="GO:0015748">
    <property type="term" value="P:organophosphate ester transport"/>
    <property type="evidence" value="ECO:0007669"/>
    <property type="project" value="UniProtKB-ARBA"/>
</dbReference>
<keyword evidence="3 6" id="KW-0812">Transmembrane</keyword>
<comment type="subcellular location">
    <subcellularLocation>
        <location evidence="1">Membrane</location>
        <topology evidence="1">Multi-pass membrane protein</topology>
    </subcellularLocation>
</comment>
<dbReference type="EnsemblPlants" id="OGLUM07G11490.1">
    <property type="protein sequence ID" value="OGLUM07G11490.1"/>
    <property type="gene ID" value="OGLUM07G11490"/>
</dbReference>
<evidence type="ECO:0000256" key="2">
    <source>
        <dbReference type="ARBA" id="ARBA00022448"/>
    </source>
</evidence>
<keyword evidence="10" id="KW-1185">Reference proteome</keyword>
<evidence type="ECO:0000256" key="5">
    <source>
        <dbReference type="ARBA" id="ARBA00023136"/>
    </source>
</evidence>
<dbReference type="HOGENOM" id="CLU_015166_10_1_1"/>
<dbReference type="SUPFAM" id="SSF103506">
    <property type="entry name" value="Mitochondrial carrier"/>
    <property type="match status" value="1"/>
</dbReference>
<dbReference type="PRINTS" id="PR00926">
    <property type="entry name" value="MITOCARRIER"/>
</dbReference>
<feature type="repeat" description="Solcar" evidence="6">
    <location>
        <begin position="39"/>
        <end position="124"/>
    </location>
</feature>
<dbReference type="InterPro" id="IPR023395">
    <property type="entry name" value="MCP_dom_sf"/>
</dbReference>
<keyword evidence="4" id="KW-0677">Repeat</keyword>
<name>A0A0E0AIY1_9ORYZ</name>
<keyword evidence="5 6" id="KW-0472">Membrane</keyword>
<dbReference type="InterPro" id="IPR002067">
    <property type="entry name" value="MCP"/>
</dbReference>
<dbReference type="PROSITE" id="PS50920">
    <property type="entry name" value="SOLCAR"/>
    <property type="match status" value="3"/>
</dbReference>
<dbReference type="GO" id="GO:0015711">
    <property type="term" value="P:organic anion transport"/>
    <property type="evidence" value="ECO:0007669"/>
    <property type="project" value="UniProtKB-ARBA"/>
</dbReference>
<dbReference type="Gene3D" id="1.50.40.10">
    <property type="entry name" value="Mitochondrial carrier domain"/>
    <property type="match status" value="1"/>
</dbReference>
<feature type="region of interest" description="Disordered" evidence="8">
    <location>
        <begin position="1"/>
        <end position="24"/>
    </location>
</feature>
<evidence type="ECO:0000256" key="4">
    <source>
        <dbReference type="ARBA" id="ARBA00022737"/>
    </source>
</evidence>
<dbReference type="GO" id="GO:0016020">
    <property type="term" value="C:membrane"/>
    <property type="evidence" value="ECO:0007669"/>
    <property type="project" value="UniProtKB-SubCell"/>
</dbReference>
<dbReference type="AlphaFoldDB" id="A0A0E0AIY1"/>
<accession>A0A0E0AIY1</accession>
<evidence type="ECO:0000256" key="3">
    <source>
        <dbReference type="ARBA" id="ARBA00022692"/>
    </source>
</evidence>
<evidence type="ECO:0000256" key="7">
    <source>
        <dbReference type="RuleBase" id="RU000488"/>
    </source>
</evidence>
<proteinExistence type="inferred from homology"/>
<organism evidence="9">
    <name type="scientific">Oryza glumipatula</name>
    <dbReference type="NCBI Taxonomy" id="40148"/>
    <lineage>
        <taxon>Eukaryota</taxon>
        <taxon>Viridiplantae</taxon>
        <taxon>Streptophyta</taxon>
        <taxon>Embryophyta</taxon>
        <taxon>Tracheophyta</taxon>
        <taxon>Spermatophyta</taxon>
        <taxon>Magnoliopsida</taxon>
        <taxon>Liliopsida</taxon>
        <taxon>Poales</taxon>
        <taxon>Poaceae</taxon>
        <taxon>BOP clade</taxon>
        <taxon>Oryzoideae</taxon>
        <taxon>Oryzeae</taxon>
        <taxon>Oryzinae</taxon>
        <taxon>Oryza</taxon>
    </lineage>
</organism>
<evidence type="ECO:0000313" key="9">
    <source>
        <dbReference type="EnsemblPlants" id="OGLUM07G11490.1"/>
    </source>
</evidence>
<dbReference type="Gramene" id="OGLUM07G11490.1">
    <property type="protein sequence ID" value="OGLUM07G11490.1"/>
    <property type="gene ID" value="OGLUM07G11490"/>
</dbReference>
<dbReference type="eggNOG" id="KOG0752">
    <property type="taxonomic scope" value="Eukaryota"/>
</dbReference>
<dbReference type="Pfam" id="PF00153">
    <property type="entry name" value="Mito_carr"/>
    <property type="match status" value="3"/>
</dbReference>
<comment type="similarity">
    <text evidence="7">Belongs to the mitochondrial carrier (TC 2.A.29) family.</text>
</comment>
<evidence type="ECO:0000256" key="6">
    <source>
        <dbReference type="PROSITE-ProRule" id="PRU00282"/>
    </source>
</evidence>
<feature type="repeat" description="Solcar" evidence="6">
    <location>
        <begin position="134"/>
        <end position="223"/>
    </location>
</feature>
<sequence>MAAREPVFAGTNDTMELSSDAAPSPANLSRTATAICSTPAFAREMVAGGVAGVVAKTAVAPLERVKLMRQVGAAPRGAGAVQMLREIGRGEGVAGLFRGNGANALRVFHTKALHFMAYERYKRFLLGAAPSLGDGPVVDLLAGSAAGGTAVLATYPLDLARTRLACAAAPPGAAAAGMSGVLRSAYREGGGVRGVYRGLCPSLARVLPMSGLNFCVYEALKAQIPREEEEHGARGWRRAAKVACGVAAGLVASTATYPLDVVRRQIQLGGGGGGGTLQAFRAIVRAQGARQLYAGLGITYVKKVPSTAVGLVAYDYMKSLLMLPASGPKANGSSQLLFLVFRAHAFQTVKRGVGFPAT</sequence>
<keyword evidence="2 7" id="KW-0813">Transport</keyword>
<feature type="repeat" description="Solcar" evidence="6">
    <location>
        <begin position="236"/>
        <end position="320"/>
    </location>
</feature>
<evidence type="ECO:0000256" key="1">
    <source>
        <dbReference type="ARBA" id="ARBA00004141"/>
    </source>
</evidence>